<evidence type="ECO:0000313" key="3">
    <source>
        <dbReference type="Proteomes" id="UP000288859"/>
    </source>
</evidence>
<dbReference type="SUPFAM" id="SSF51556">
    <property type="entry name" value="Metallo-dependent hydrolases"/>
    <property type="match status" value="1"/>
</dbReference>
<dbReference type="Gene3D" id="3.20.20.140">
    <property type="entry name" value="Metal-dependent hydrolases"/>
    <property type="match status" value="1"/>
</dbReference>
<comment type="caution">
    <text evidence="2">The sequence shown here is derived from an EMBL/GenBank/DDBJ whole genome shotgun (WGS) entry which is preliminary data.</text>
</comment>
<name>A0A438MS57_EXOME</name>
<organism evidence="2 3">
    <name type="scientific">Exophiala mesophila</name>
    <name type="common">Black yeast-like fungus</name>
    <dbReference type="NCBI Taxonomy" id="212818"/>
    <lineage>
        <taxon>Eukaryota</taxon>
        <taxon>Fungi</taxon>
        <taxon>Dikarya</taxon>
        <taxon>Ascomycota</taxon>
        <taxon>Pezizomycotina</taxon>
        <taxon>Eurotiomycetes</taxon>
        <taxon>Chaetothyriomycetidae</taxon>
        <taxon>Chaetothyriales</taxon>
        <taxon>Herpotrichiellaceae</taxon>
        <taxon>Exophiala</taxon>
    </lineage>
</organism>
<evidence type="ECO:0000259" key="1">
    <source>
        <dbReference type="Pfam" id="PF01979"/>
    </source>
</evidence>
<dbReference type="InterPro" id="IPR032466">
    <property type="entry name" value="Metal_Hydrolase"/>
</dbReference>
<dbReference type="InterPro" id="IPR057744">
    <property type="entry name" value="OTAase-like"/>
</dbReference>
<sequence length="433" mass="45518">MGNPKRPSRKAIGTTEGSVHVINADLLIPGRGDPLSNAAVVYDTRTILYVGPQADIPDCYNSLDRAHVPVLMPGLWDCHVHLLGLAEGVSGLWKLNPIVSGARSVRDLELLLNAGYTSVRECGGNGIFLDQVVEDGYCIGPKIYSCGSVISCTGGHADAHDIPLSTWQDSCSGGLQCHLCDGVDECTKAVRLQARKGAKFIKICASGGVLSQNDNPKHQQYSAAELKAFVDEAALSERIVAAHCHGKAGIIAALKAGARTIEHGTYLDLECVTMMKEKGAILVPTRTLHEVLRSGLSATSATKMIDASQHLRIACQLAIQHGVTMALGSDLGMSIRGHPAAHGQNALELSLAVDAGMSPLAAIEAATANGPLTLGAQAPRSGQIAVGYDSDFIALSSSPLEDINVLVDPDNITHVWRQGTLYKGSNGTGTSMH</sequence>
<evidence type="ECO:0000313" key="2">
    <source>
        <dbReference type="EMBL" id="RVX65937.1"/>
    </source>
</evidence>
<proteinExistence type="predicted"/>
<dbReference type="EMBL" id="NAJM01000073">
    <property type="protein sequence ID" value="RVX65937.1"/>
    <property type="molecule type" value="Genomic_DNA"/>
</dbReference>
<dbReference type="InterPro" id="IPR051781">
    <property type="entry name" value="Metallo-dep_Hydrolase"/>
</dbReference>
<feature type="domain" description="Amidohydrolase-related" evidence="1">
    <location>
        <begin position="70"/>
        <end position="420"/>
    </location>
</feature>
<dbReference type="CDD" id="cd01299">
    <property type="entry name" value="Met_dep_hydrolase_A"/>
    <property type="match status" value="1"/>
</dbReference>
<reference evidence="2 3" key="1">
    <citation type="submission" date="2017-03" db="EMBL/GenBank/DDBJ databases">
        <title>Genomes of endolithic fungi from Antarctica.</title>
        <authorList>
            <person name="Coleine C."/>
            <person name="Masonjones S."/>
            <person name="Stajich J.E."/>
        </authorList>
    </citation>
    <scope>NUCLEOTIDE SEQUENCE [LARGE SCALE GENOMIC DNA]</scope>
    <source>
        <strain evidence="2 3">CCFEE 6314</strain>
    </source>
</reference>
<dbReference type="Proteomes" id="UP000288859">
    <property type="component" value="Unassembled WGS sequence"/>
</dbReference>
<dbReference type="PANTHER" id="PTHR43135">
    <property type="entry name" value="ALPHA-D-RIBOSE 1-METHYLPHOSPHONATE 5-TRIPHOSPHATE DIPHOSPHATASE"/>
    <property type="match status" value="1"/>
</dbReference>
<dbReference type="PANTHER" id="PTHR43135:SF3">
    <property type="entry name" value="ALPHA-D-RIBOSE 1-METHYLPHOSPHONATE 5-TRIPHOSPHATE DIPHOSPHATASE"/>
    <property type="match status" value="1"/>
</dbReference>
<dbReference type="VEuPathDB" id="FungiDB:PV10_02936"/>
<dbReference type="GO" id="GO:0016810">
    <property type="term" value="F:hydrolase activity, acting on carbon-nitrogen (but not peptide) bonds"/>
    <property type="evidence" value="ECO:0007669"/>
    <property type="project" value="InterPro"/>
</dbReference>
<dbReference type="Pfam" id="PF01979">
    <property type="entry name" value="Amidohydro_1"/>
    <property type="match status" value="1"/>
</dbReference>
<accession>A0A438MS57</accession>
<dbReference type="InterPro" id="IPR006680">
    <property type="entry name" value="Amidohydro-rel"/>
</dbReference>
<dbReference type="OrthoDB" id="194468at2759"/>
<gene>
    <name evidence="2" type="ORF">B0A52_09822</name>
</gene>
<protein>
    <recommendedName>
        <fullName evidence="1">Amidohydrolase-related domain-containing protein</fullName>
    </recommendedName>
</protein>
<dbReference type="Gene3D" id="2.30.40.10">
    <property type="entry name" value="Urease, subunit C, domain 1"/>
    <property type="match status" value="1"/>
</dbReference>
<dbReference type="InterPro" id="IPR011059">
    <property type="entry name" value="Metal-dep_hydrolase_composite"/>
</dbReference>
<dbReference type="SUPFAM" id="SSF51338">
    <property type="entry name" value="Composite domain of metallo-dependent hydrolases"/>
    <property type="match status" value="1"/>
</dbReference>
<dbReference type="AlphaFoldDB" id="A0A438MS57"/>